<evidence type="ECO:0000256" key="1">
    <source>
        <dbReference type="SAM" id="MobiDB-lite"/>
    </source>
</evidence>
<gene>
    <name evidence="2" type="ORF">ACFFIT_11535</name>
</gene>
<dbReference type="Proteomes" id="UP001589758">
    <property type="component" value="Unassembled WGS sequence"/>
</dbReference>
<reference evidence="2 3" key="1">
    <citation type="submission" date="2024-09" db="EMBL/GenBank/DDBJ databases">
        <authorList>
            <person name="Sun Q."/>
            <person name="Mori K."/>
        </authorList>
    </citation>
    <scope>NUCLEOTIDE SEQUENCE [LARGE SCALE GENOMIC DNA]</scope>
    <source>
        <strain evidence="2 3">CCM 8545</strain>
    </source>
</reference>
<proteinExistence type="predicted"/>
<evidence type="ECO:0000313" key="3">
    <source>
        <dbReference type="Proteomes" id="UP001589758"/>
    </source>
</evidence>
<comment type="caution">
    <text evidence="2">The sequence shown here is derived from an EMBL/GenBank/DDBJ whole genome shotgun (WGS) entry which is preliminary data.</text>
</comment>
<organism evidence="2 3">
    <name type="scientific">Thorsellia kenyensis</name>
    <dbReference type="NCBI Taxonomy" id="1549888"/>
    <lineage>
        <taxon>Bacteria</taxon>
        <taxon>Pseudomonadati</taxon>
        <taxon>Pseudomonadota</taxon>
        <taxon>Gammaproteobacteria</taxon>
        <taxon>Enterobacterales</taxon>
        <taxon>Thorselliaceae</taxon>
        <taxon>Thorsellia</taxon>
    </lineage>
</organism>
<feature type="region of interest" description="Disordered" evidence="1">
    <location>
        <begin position="66"/>
        <end position="85"/>
    </location>
</feature>
<accession>A0ABV6CHK8</accession>
<dbReference type="RefSeq" id="WP_385877829.1">
    <property type="nucleotide sequence ID" value="NZ_JBHLXE010000108.1"/>
</dbReference>
<dbReference type="EMBL" id="JBHLXE010000108">
    <property type="protein sequence ID" value="MFC0180703.1"/>
    <property type="molecule type" value="Genomic_DNA"/>
</dbReference>
<sequence length="85" mass="9663">MRYEYNLDLNQNVDEKAINTYQFVGSAREFLSSYNGDFKAAIDIINTFIELTVDLSNPVGFNCLNSSIPPSQNKKKPRRLNLISS</sequence>
<evidence type="ECO:0000313" key="2">
    <source>
        <dbReference type="EMBL" id="MFC0180703.1"/>
    </source>
</evidence>
<name>A0ABV6CHK8_9GAMM</name>
<keyword evidence="3" id="KW-1185">Reference proteome</keyword>
<protein>
    <submittedName>
        <fullName evidence="2">Uncharacterized protein</fullName>
    </submittedName>
</protein>